<gene>
    <name evidence="1" type="ORF">MARPO_0127s0025</name>
</gene>
<dbReference type="Gramene" id="Mp5g07600.1">
    <property type="protein sequence ID" value="Mp5g07600.1.cds1"/>
    <property type="gene ID" value="Mp5g07600"/>
</dbReference>
<evidence type="ECO:0000313" key="1">
    <source>
        <dbReference type="EMBL" id="PTQ30239.1"/>
    </source>
</evidence>
<reference evidence="2" key="1">
    <citation type="journal article" date="2017" name="Cell">
        <title>Insights into land plant evolution garnered from the Marchantia polymorpha genome.</title>
        <authorList>
            <person name="Bowman J.L."/>
            <person name="Kohchi T."/>
            <person name="Yamato K.T."/>
            <person name="Jenkins J."/>
            <person name="Shu S."/>
            <person name="Ishizaki K."/>
            <person name="Yamaoka S."/>
            <person name="Nishihama R."/>
            <person name="Nakamura Y."/>
            <person name="Berger F."/>
            <person name="Adam C."/>
            <person name="Aki S.S."/>
            <person name="Althoff F."/>
            <person name="Araki T."/>
            <person name="Arteaga-Vazquez M.A."/>
            <person name="Balasubrmanian S."/>
            <person name="Barry K."/>
            <person name="Bauer D."/>
            <person name="Boehm C.R."/>
            <person name="Briginshaw L."/>
            <person name="Caballero-Perez J."/>
            <person name="Catarino B."/>
            <person name="Chen F."/>
            <person name="Chiyoda S."/>
            <person name="Chovatia M."/>
            <person name="Davies K.M."/>
            <person name="Delmans M."/>
            <person name="Demura T."/>
            <person name="Dierschke T."/>
            <person name="Dolan L."/>
            <person name="Dorantes-Acosta A.E."/>
            <person name="Eklund D.M."/>
            <person name="Florent S.N."/>
            <person name="Flores-Sandoval E."/>
            <person name="Fujiyama A."/>
            <person name="Fukuzawa H."/>
            <person name="Galik B."/>
            <person name="Grimanelli D."/>
            <person name="Grimwood J."/>
            <person name="Grossniklaus U."/>
            <person name="Hamada T."/>
            <person name="Haseloff J."/>
            <person name="Hetherington A.J."/>
            <person name="Higo A."/>
            <person name="Hirakawa Y."/>
            <person name="Hundley H.N."/>
            <person name="Ikeda Y."/>
            <person name="Inoue K."/>
            <person name="Inoue S.I."/>
            <person name="Ishida S."/>
            <person name="Jia Q."/>
            <person name="Kakita M."/>
            <person name="Kanazawa T."/>
            <person name="Kawai Y."/>
            <person name="Kawashima T."/>
            <person name="Kennedy M."/>
            <person name="Kinose K."/>
            <person name="Kinoshita T."/>
            <person name="Kohara Y."/>
            <person name="Koide E."/>
            <person name="Komatsu K."/>
            <person name="Kopischke S."/>
            <person name="Kubo M."/>
            <person name="Kyozuka J."/>
            <person name="Lagercrantz U."/>
            <person name="Lin S.S."/>
            <person name="Lindquist E."/>
            <person name="Lipzen A.M."/>
            <person name="Lu C.W."/>
            <person name="De Luna E."/>
            <person name="Martienssen R.A."/>
            <person name="Minamino N."/>
            <person name="Mizutani M."/>
            <person name="Mizutani M."/>
            <person name="Mochizuki N."/>
            <person name="Monte I."/>
            <person name="Mosher R."/>
            <person name="Nagasaki H."/>
            <person name="Nakagami H."/>
            <person name="Naramoto S."/>
            <person name="Nishitani K."/>
            <person name="Ohtani M."/>
            <person name="Okamoto T."/>
            <person name="Okumura M."/>
            <person name="Phillips J."/>
            <person name="Pollak B."/>
            <person name="Reinders A."/>
            <person name="Rovekamp M."/>
            <person name="Sano R."/>
            <person name="Sawa S."/>
            <person name="Schmid M.W."/>
            <person name="Shirakawa M."/>
            <person name="Solano R."/>
            <person name="Spunde A."/>
            <person name="Suetsugu N."/>
            <person name="Sugano S."/>
            <person name="Sugiyama A."/>
            <person name="Sun R."/>
            <person name="Suzuki Y."/>
            <person name="Takenaka M."/>
            <person name="Takezawa D."/>
            <person name="Tomogane H."/>
            <person name="Tsuzuki M."/>
            <person name="Ueda T."/>
            <person name="Umeda M."/>
            <person name="Ward J.M."/>
            <person name="Watanabe Y."/>
            <person name="Yazaki K."/>
            <person name="Yokoyama R."/>
            <person name="Yoshitake Y."/>
            <person name="Yotsui I."/>
            <person name="Zachgo S."/>
            <person name="Schmutz J."/>
        </authorList>
    </citation>
    <scope>NUCLEOTIDE SEQUENCE [LARGE SCALE GENOMIC DNA]</scope>
    <source>
        <strain evidence="2">Tak-1</strain>
    </source>
</reference>
<accession>A0A2R6W8U1</accession>
<proteinExistence type="predicted"/>
<dbReference type="Proteomes" id="UP000244005">
    <property type="component" value="Unassembled WGS sequence"/>
</dbReference>
<protein>
    <submittedName>
        <fullName evidence="1">Uncharacterized protein</fullName>
    </submittedName>
</protein>
<dbReference type="EMBL" id="KZ772799">
    <property type="protein sequence ID" value="PTQ30239.1"/>
    <property type="molecule type" value="Genomic_DNA"/>
</dbReference>
<organism evidence="1 2">
    <name type="scientific">Marchantia polymorpha</name>
    <name type="common">Common liverwort</name>
    <name type="synonym">Marchantia aquatica</name>
    <dbReference type="NCBI Taxonomy" id="3197"/>
    <lineage>
        <taxon>Eukaryota</taxon>
        <taxon>Viridiplantae</taxon>
        <taxon>Streptophyta</taxon>
        <taxon>Embryophyta</taxon>
        <taxon>Marchantiophyta</taxon>
        <taxon>Marchantiopsida</taxon>
        <taxon>Marchantiidae</taxon>
        <taxon>Marchantiales</taxon>
        <taxon>Marchantiaceae</taxon>
        <taxon>Marchantia</taxon>
    </lineage>
</organism>
<evidence type="ECO:0000313" key="2">
    <source>
        <dbReference type="Proteomes" id="UP000244005"/>
    </source>
</evidence>
<sequence>MVFTYILSSISGCRGPCFDWTSSQVKISASVKVISSHGVSAQNCIELWPHRSSDRRLHYRSPDQHYFQVLMSEMSLLRRDL</sequence>
<dbReference type="AlphaFoldDB" id="A0A2R6W8U1"/>
<name>A0A2R6W8U1_MARPO</name>
<keyword evidence="2" id="KW-1185">Reference proteome</keyword>